<proteinExistence type="predicted"/>
<dbReference type="AlphaFoldDB" id="A0A6V7PKX8"/>
<evidence type="ECO:0000256" key="3">
    <source>
        <dbReference type="ARBA" id="ARBA00023110"/>
    </source>
</evidence>
<dbReference type="PROSITE" id="PS50059">
    <property type="entry name" value="FKBP_PPIASE"/>
    <property type="match status" value="1"/>
</dbReference>
<dbReference type="InterPro" id="IPR046357">
    <property type="entry name" value="PPIase_dom_sf"/>
</dbReference>
<accession>A0A6V7PKX8</accession>
<comment type="catalytic activity">
    <reaction evidence="1 5">
        <text>[protein]-peptidylproline (omega=180) = [protein]-peptidylproline (omega=0)</text>
        <dbReference type="Rhea" id="RHEA:16237"/>
        <dbReference type="Rhea" id="RHEA-COMP:10747"/>
        <dbReference type="Rhea" id="RHEA-COMP:10748"/>
        <dbReference type="ChEBI" id="CHEBI:83833"/>
        <dbReference type="ChEBI" id="CHEBI:83834"/>
        <dbReference type="EC" id="5.2.1.8"/>
    </reaction>
</comment>
<feature type="domain" description="PPIase FKBP-type" evidence="6">
    <location>
        <begin position="106"/>
        <end position="160"/>
    </location>
</feature>
<dbReference type="InterPro" id="IPR001179">
    <property type="entry name" value="PPIase_FKBP_dom"/>
</dbReference>
<evidence type="ECO:0000256" key="1">
    <source>
        <dbReference type="ARBA" id="ARBA00000971"/>
    </source>
</evidence>
<dbReference type="SUPFAM" id="SSF54534">
    <property type="entry name" value="FKBP-like"/>
    <property type="match status" value="1"/>
</dbReference>
<gene>
    <name evidence="7" type="ORF">CB5_LOCUS14692</name>
</gene>
<dbReference type="EC" id="5.2.1.8" evidence="2 5"/>
<protein>
    <recommendedName>
        <fullName evidence="2 5">peptidylprolyl isomerase</fullName>
        <ecNumber evidence="2 5">5.2.1.8</ecNumber>
    </recommendedName>
</protein>
<dbReference type="PANTHER" id="PTHR43811">
    <property type="entry name" value="FKBP-TYPE PEPTIDYL-PROLYL CIS-TRANS ISOMERASE FKPA"/>
    <property type="match status" value="1"/>
</dbReference>
<evidence type="ECO:0000256" key="5">
    <source>
        <dbReference type="PROSITE-ProRule" id="PRU00277"/>
    </source>
</evidence>
<organism evidence="7">
    <name type="scientific">Ananas comosus var. bracteatus</name>
    <name type="common">red pineapple</name>
    <dbReference type="NCBI Taxonomy" id="296719"/>
    <lineage>
        <taxon>Eukaryota</taxon>
        <taxon>Viridiplantae</taxon>
        <taxon>Streptophyta</taxon>
        <taxon>Embryophyta</taxon>
        <taxon>Tracheophyta</taxon>
        <taxon>Spermatophyta</taxon>
        <taxon>Magnoliopsida</taxon>
        <taxon>Liliopsida</taxon>
        <taxon>Poales</taxon>
        <taxon>Bromeliaceae</taxon>
        <taxon>Bromelioideae</taxon>
        <taxon>Ananas</taxon>
    </lineage>
</organism>
<sequence>MEVGALTTLSPIHHSSSFARHVNKWNPKKLKIYCRGFSPEAFRKLSRRRLLSEFGALGAAISYTNPARSAPLQEAKDPDVIRYQKLSNGVKLQDILEGEGPAAREGDFVEVNYVCRRSNGYFVHSTVDQFTGESRPVVLPLDEKEIIRGLKDVLIGMKVGGNILNLTIVLMARFHPLNNTVKEHSADSCINKSNKVVRNHSKHLKMDTKFS</sequence>
<evidence type="ECO:0000256" key="4">
    <source>
        <dbReference type="ARBA" id="ARBA00023235"/>
    </source>
</evidence>
<dbReference type="Gene3D" id="3.10.50.40">
    <property type="match status" value="1"/>
</dbReference>
<dbReference type="GO" id="GO:0003755">
    <property type="term" value="F:peptidyl-prolyl cis-trans isomerase activity"/>
    <property type="evidence" value="ECO:0007669"/>
    <property type="project" value="UniProtKB-KW"/>
</dbReference>
<evidence type="ECO:0000259" key="6">
    <source>
        <dbReference type="PROSITE" id="PS50059"/>
    </source>
</evidence>
<evidence type="ECO:0000256" key="2">
    <source>
        <dbReference type="ARBA" id="ARBA00013194"/>
    </source>
</evidence>
<evidence type="ECO:0000313" key="7">
    <source>
        <dbReference type="EMBL" id="CAD1831481.1"/>
    </source>
</evidence>
<keyword evidence="4 5" id="KW-0413">Isomerase</keyword>
<reference evidence="7" key="1">
    <citation type="submission" date="2020-07" db="EMBL/GenBank/DDBJ databases">
        <authorList>
            <person name="Lin J."/>
        </authorList>
    </citation>
    <scope>NUCLEOTIDE SEQUENCE</scope>
</reference>
<dbReference type="EMBL" id="LR862149">
    <property type="protein sequence ID" value="CAD1831481.1"/>
    <property type="molecule type" value="Genomic_DNA"/>
</dbReference>
<name>A0A6V7PKX8_ANACO</name>
<keyword evidence="3 5" id="KW-0697">Rotamase</keyword>
<dbReference type="Pfam" id="PF00254">
    <property type="entry name" value="FKBP_C"/>
    <property type="match status" value="1"/>
</dbReference>
<dbReference type="PANTHER" id="PTHR43811:SF26">
    <property type="entry name" value="PEPTIDYL-PROLYL CIS-TRANS ISOMERASE FKBP16-1, CHLOROPLASTIC"/>
    <property type="match status" value="1"/>
</dbReference>